<feature type="compositionally biased region" description="Polar residues" evidence="1">
    <location>
        <begin position="32"/>
        <end position="46"/>
    </location>
</feature>
<evidence type="ECO:0000313" key="2">
    <source>
        <dbReference type="EMBL" id="KAJ5480499.1"/>
    </source>
</evidence>
<protein>
    <submittedName>
        <fullName evidence="2">Uncharacterized protein</fullName>
    </submittedName>
</protein>
<feature type="compositionally biased region" description="Basic and acidic residues" evidence="1">
    <location>
        <begin position="81"/>
        <end position="96"/>
    </location>
</feature>
<keyword evidence="3" id="KW-1185">Reference proteome</keyword>
<feature type="compositionally biased region" description="Basic and acidic residues" evidence="1">
    <location>
        <begin position="48"/>
        <end position="58"/>
    </location>
</feature>
<reference evidence="2" key="1">
    <citation type="submission" date="2022-12" db="EMBL/GenBank/DDBJ databases">
        <authorList>
            <person name="Petersen C."/>
        </authorList>
    </citation>
    <scope>NUCLEOTIDE SEQUENCE</scope>
    <source>
        <strain evidence="2">IBT 17660</strain>
    </source>
</reference>
<comment type="caution">
    <text evidence="2">The sequence shown here is derived from an EMBL/GenBank/DDBJ whole genome shotgun (WGS) entry which is preliminary data.</text>
</comment>
<name>A0A9X0BRX0_9EURO</name>
<feature type="region of interest" description="Disordered" evidence="1">
    <location>
        <begin position="32"/>
        <end position="58"/>
    </location>
</feature>
<evidence type="ECO:0000313" key="3">
    <source>
        <dbReference type="Proteomes" id="UP001147760"/>
    </source>
</evidence>
<dbReference type="EMBL" id="JAPWDO010000003">
    <property type="protein sequence ID" value="KAJ5480499.1"/>
    <property type="molecule type" value="Genomic_DNA"/>
</dbReference>
<feature type="region of interest" description="Disordered" evidence="1">
    <location>
        <begin position="74"/>
        <end position="98"/>
    </location>
</feature>
<dbReference type="OrthoDB" id="4365931at2759"/>
<dbReference type="Proteomes" id="UP001147760">
    <property type="component" value="Unassembled WGS sequence"/>
</dbReference>
<reference evidence="2" key="2">
    <citation type="journal article" date="2023" name="IMA Fungus">
        <title>Comparative genomic study of the Penicillium genus elucidates a diverse pangenome and 15 lateral gene transfer events.</title>
        <authorList>
            <person name="Petersen C."/>
            <person name="Sorensen T."/>
            <person name="Nielsen M.R."/>
            <person name="Sondergaard T.E."/>
            <person name="Sorensen J.L."/>
            <person name="Fitzpatrick D.A."/>
            <person name="Frisvad J.C."/>
            <person name="Nielsen K.L."/>
        </authorList>
    </citation>
    <scope>NUCLEOTIDE SEQUENCE</scope>
    <source>
        <strain evidence="2">IBT 17660</strain>
    </source>
</reference>
<gene>
    <name evidence="2" type="ORF">N7530_006008</name>
</gene>
<organism evidence="2 3">
    <name type="scientific">Penicillium desertorum</name>
    <dbReference type="NCBI Taxonomy" id="1303715"/>
    <lineage>
        <taxon>Eukaryota</taxon>
        <taxon>Fungi</taxon>
        <taxon>Dikarya</taxon>
        <taxon>Ascomycota</taxon>
        <taxon>Pezizomycotina</taxon>
        <taxon>Eurotiomycetes</taxon>
        <taxon>Eurotiomycetidae</taxon>
        <taxon>Eurotiales</taxon>
        <taxon>Aspergillaceae</taxon>
        <taxon>Penicillium</taxon>
    </lineage>
</organism>
<proteinExistence type="predicted"/>
<accession>A0A9X0BRX0</accession>
<sequence length="147" mass="15924">MADSTPNVELYTSNYVLKNSVNLTYAVSVQTTADPEQKARSSQRQPKSMKECCVPRRSRNEGILLGESRQKYQSLGAAETSARKKEAAKGGTERRNSMITTTGSLLITRKAGDQNSAPQAANQVTLAPGCTSPNQAVRPRMMLFGGK</sequence>
<dbReference type="AlphaFoldDB" id="A0A9X0BRX0"/>
<evidence type="ECO:0000256" key="1">
    <source>
        <dbReference type="SAM" id="MobiDB-lite"/>
    </source>
</evidence>